<dbReference type="Proteomes" id="UP000063236">
    <property type="component" value="Unassembled WGS sequence"/>
</dbReference>
<evidence type="ECO:0000256" key="1">
    <source>
        <dbReference type="SAM" id="Phobius"/>
    </source>
</evidence>
<dbReference type="RefSeq" id="WP_060189546.1">
    <property type="nucleotide sequence ID" value="NZ_LPJS01000013.1"/>
</dbReference>
<protein>
    <submittedName>
        <fullName evidence="2">Uncharacterized protein</fullName>
    </submittedName>
</protein>
<dbReference type="AlphaFoldDB" id="A0AAW3P927"/>
<organism evidence="2 3">
    <name type="scientific">Burkholderia diffusa</name>
    <dbReference type="NCBI Taxonomy" id="488732"/>
    <lineage>
        <taxon>Bacteria</taxon>
        <taxon>Pseudomonadati</taxon>
        <taxon>Pseudomonadota</taxon>
        <taxon>Betaproteobacteria</taxon>
        <taxon>Burkholderiales</taxon>
        <taxon>Burkholderiaceae</taxon>
        <taxon>Burkholderia</taxon>
        <taxon>Burkholderia cepacia complex</taxon>
    </lineage>
</organism>
<keyword evidence="1" id="KW-0812">Transmembrane</keyword>
<keyword evidence="1" id="KW-0472">Membrane</keyword>
<evidence type="ECO:0000313" key="2">
    <source>
        <dbReference type="EMBL" id="KWF45550.1"/>
    </source>
</evidence>
<comment type="caution">
    <text evidence="2">The sequence shown here is derived from an EMBL/GenBank/DDBJ whole genome shotgun (WGS) entry which is preliminary data.</text>
</comment>
<accession>A0AAW3P927</accession>
<proteinExistence type="predicted"/>
<dbReference type="EMBL" id="LPJV01000061">
    <property type="protein sequence ID" value="KWF45550.1"/>
    <property type="molecule type" value="Genomic_DNA"/>
</dbReference>
<gene>
    <name evidence="2" type="ORF">WL88_28790</name>
</gene>
<keyword evidence="1" id="KW-1133">Transmembrane helix</keyword>
<sequence length="148" mass="16103">MLRALSYSTADPVIMTTAPRTKQRDTPRFDTNRRATNVDQRLRHAPCDQLSRNTAILRVSSLFSVSPIARPAPVAYGADRPRACRPDLRPSSRTTAARAVPAITVSAAQRSAPRIHEERGVIHKVLILFALCIAGLAAIAAGFQHIPS</sequence>
<evidence type="ECO:0000313" key="3">
    <source>
        <dbReference type="Proteomes" id="UP000063236"/>
    </source>
</evidence>
<name>A0AAW3P927_9BURK</name>
<feature type="transmembrane region" description="Helical" evidence="1">
    <location>
        <begin position="125"/>
        <end position="146"/>
    </location>
</feature>
<reference evidence="2 3" key="1">
    <citation type="submission" date="2015-11" db="EMBL/GenBank/DDBJ databases">
        <title>Expanding the genomic diversity of Burkholderia species for the development of highly accurate diagnostics.</title>
        <authorList>
            <person name="Sahl J."/>
            <person name="Keim P."/>
            <person name="Wagner D."/>
        </authorList>
    </citation>
    <scope>NUCLEOTIDE SEQUENCE [LARGE SCALE GENOMIC DNA]</scope>
    <source>
        <strain evidence="2 3">MSMB378WGS</strain>
    </source>
</reference>